<dbReference type="NCBIfam" id="TIGR01490">
    <property type="entry name" value="HAD-SF-IB-hyp1"/>
    <property type="match status" value="1"/>
</dbReference>
<dbReference type="OrthoDB" id="9784466at2"/>
<keyword evidence="1" id="KW-0479">Metal-binding</keyword>
<dbReference type="InterPro" id="IPR050582">
    <property type="entry name" value="HAD-like_SerB"/>
</dbReference>
<dbReference type="Pfam" id="PF12710">
    <property type="entry name" value="HAD"/>
    <property type="match status" value="1"/>
</dbReference>
<evidence type="ECO:0000313" key="5">
    <source>
        <dbReference type="Proteomes" id="UP000251800"/>
    </source>
</evidence>
<dbReference type="RefSeq" id="WP_109720194.1">
    <property type="nucleotide sequence ID" value="NZ_QEQK01000007.1"/>
</dbReference>
<gene>
    <name evidence="4" type="ORF">DEH80_09160</name>
</gene>
<comment type="caution">
    <text evidence="4">The sequence shown here is derived from an EMBL/GenBank/DDBJ whole genome shotgun (WGS) entry which is preliminary data.</text>
</comment>
<dbReference type="Proteomes" id="UP000251800">
    <property type="component" value="Unassembled WGS sequence"/>
</dbReference>
<accession>A0A363UKN1</accession>
<dbReference type="NCBIfam" id="TIGR01488">
    <property type="entry name" value="HAD-SF-IB"/>
    <property type="match status" value="1"/>
</dbReference>
<dbReference type="PANTHER" id="PTHR43344:SF13">
    <property type="entry name" value="PHOSPHATASE RV3661-RELATED"/>
    <property type="match status" value="1"/>
</dbReference>
<keyword evidence="2 4" id="KW-0378">Hydrolase</keyword>
<reference evidence="4 5" key="1">
    <citation type="submission" date="2018-05" db="EMBL/GenBank/DDBJ databases">
        <title>Abyssibacter profundi OUC007T gen. nov., sp. nov, a marine bacterium isolated from seawater of the Mariana Trench.</title>
        <authorList>
            <person name="Zhou S."/>
        </authorList>
    </citation>
    <scope>NUCLEOTIDE SEQUENCE [LARGE SCALE GENOMIC DNA]</scope>
    <source>
        <strain evidence="4 5">OUC007</strain>
    </source>
</reference>
<dbReference type="InterPro" id="IPR006385">
    <property type="entry name" value="HAD_hydro_SerB1"/>
</dbReference>
<dbReference type="Gene3D" id="3.40.50.1000">
    <property type="entry name" value="HAD superfamily/HAD-like"/>
    <property type="match status" value="1"/>
</dbReference>
<organism evidence="4 5">
    <name type="scientific">Abyssibacter profundi</name>
    <dbReference type="NCBI Taxonomy" id="2182787"/>
    <lineage>
        <taxon>Bacteria</taxon>
        <taxon>Pseudomonadati</taxon>
        <taxon>Pseudomonadota</taxon>
        <taxon>Gammaproteobacteria</taxon>
        <taxon>Chromatiales</taxon>
        <taxon>Oceanococcaceae</taxon>
        <taxon>Abyssibacter</taxon>
    </lineage>
</organism>
<dbReference type="PANTHER" id="PTHR43344">
    <property type="entry name" value="PHOSPHOSERINE PHOSPHATASE"/>
    <property type="match status" value="1"/>
</dbReference>
<protein>
    <submittedName>
        <fullName evidence="4">HAD-IB family hydrolase</fullName>
    </submittedName>
</protein>
<keyword evidence="3" id="KW-0460">Magnesium</keyword>
<dbReference type="InterPro" id="IPR036412">
    <property type="entry name" value="HAD-like_sf"/>
</dbReference>
<dbReference type="SUPFAM" id="SSF56784">
    <property type="entry name" value="HAD-like"/>
    <property type="match status" value="1"/>
</dbReference>
<dbReference type="GO" id="GO:0046872">
    <property type="term" value="F:metal ion binding"/>
    <property type="evidence" value="ECO:0007669"/>
    <property type="project" value="UniProtKB-KW"/>
</dbReference>
<dbReference type="AlphaFoldDB" id="A0A363UKN1"/>
<sequence>MARNLALFDLDNTLLLGDSDYSWGEFLVREGLVDAQDYFEKNRAFHEDYKAGQLDMNAFFAFSLQPLIDHGVTTLQALRPKFMETVVKPMIAPGAAALLDAHAADFRVIITATSSFITQPIAEHFGVDLLIATDPEIVDGCATGRIAGTPCYQAGKITKLQDWLASSAQAFEQSWFYSDSINDLPLLEWSDHPHAVHPDDRLRAIAEARNWPILSLETA</sequence>
<dbReference type="InterPro" id="IPR023214">
    <property type="entry name" value="HAD_sf"/>
</dbReference>
<name>A0A363UKN1_9GAMM</name>
<evidence type="ECO:0000256" key="1">
    <source>
        <dbReference type="ARBA" id="ARBA00022723"/>
    </source>
</evidence>
<dbReference type="GO" id="GO:0016787">
    <property type="term" value="F:hydrolase activity"/>
    <property type="evidence" value="ECO:0007669"/>
    <property type="project" value="UniProtKB-KW"/>
</dbReference>
<evidence type="ECO:0000256" key="2">
    <source>
        <dbReference type="ARBA" id="ARBA00022801"/>
    </source>
</evidence>
<dbReference type="EMBL" id="QEQK01000007">
    <property type="protein sequence ID" value="PWN55979.1"/>
    <property type="molecule type" value="Genomic_DNA"/>
</dbReference>
<proteinExistence type="predicted"/>
<keyword evidence="5" id="KW-1185">Reference proteome</keyword>
<evidence type="ECO:0000256" key="3">
    <source>
        <dbReference type="ARBA" id="ARBA00022842"/>
    </source>
</evidence>
<dbReference type="Gene3D" id="1.20.1440.100">
    <property type="entry name" value="SG protein - dephosphorylation function"/>
    <property type="match status" value="1"/>
</dbReference>
<evidence type="ECO:0000313" key="4">
    <source>
        <dbReference type="EMBL" id="PWN55979.1"/>
    </source>
</evidence>